<organism evidence="1 2">
    <name type="scientific">Vreelandella olivaria</name>
    <dbReference type="NCBI Taxonomy" id="390919"/>
    <lineage>
        <taxon>Bacteria</taxon>
        <taxon>Pseudomonadati</taxon>
        <taxon>Pseudomonadota</taxon>
        <taxon>Gammaproteobacteria</taxon>
        <taxon>Oceanospirillales</taxon>
        <taxon>Halomonadaceae</taxon>
        <taxon>Vreelandella</taxon>
    </lineage>
</organism>
<gene>
    <name evidence="1" type="ORF">HORIV_18580</name>
</gene>
<name>A0ABM7GFS6_9GAMM</name>
<dbReference type="EMBL" id="AP019416">
    <property type="protein sequence ID" value="BBI49437.1"/>
    <property type="molecule type" value="Genomic_DNA"/>
</dbReference>
<proteinExistence type="predicted"/>
<dbReference type="Proteomes" id="UP000289555">
    <property type="component" value="Chromosome"/>
</dbReference>
<accession>A0ABM7GFS6</accession>
<protein>
    <submittedName>
        <fullName evidence="1">Uncharacterized protein</fullName>
    </submittedName>
</protein>
<evidence type="ECO:0000313" key="1">
    <source>
        <dbReference type="EMBL" id="BBI49437.1"/>
    </source>
</evidence>
<evidence type="ECO:0000313" key="2">
    <source>
        <dbReference type="Proteomes" id="UP000289555"/>
    </source>
</evidence>
<reference evidence="2" key="1">
    <citation type="journal article" date="2019" name="Microbiol. Resour. Announc.">
        <title>Complete Genome Sequence of Halomonas olivaria, a Moderately Halophilic Bacterium Isolated from Olive Processing Effluents, Obtained by Nanopore Sequencing.</title>
        <authorList>
            <person name="Nagata S."/>
            <person name="Ii K.M."/>
            <person name="Tsukimi T."/>
            <person name="Miura M.C."/>
            <person name="Galipon J."/>
            <person name="Arakawa K."/>
        </authorList>
    </citation>
    <scope>NUCLEOTIDE SEQUENCE [LARGE SCALE GENOMIC DNA]</scope>
    <source>
        <strain evidence="2">TYRC17</strain>
    </source>
</reference>
<keyword evidence="2" id="KW-1185">Reference proteome</keyword>
<sequence length="47" mass="5229">MIGMSRLPLANEGEALFHIARFDEIDEAETAIESFNSSLVPPPDSFY</sequence>